<evidence type="ECO:0000256" key="5">
    <source>
        <dbReference type="ARBA" id="ARBA00023157"/>
    </source>
</evidence>
<keyword evidence="2 6" id="KW-0645">Protease</keyword>
<evidence type="ECO:0000313" key="9">
    <source>
        <dbReference type="EMBL" id="SFW93273.1"/>
    </source>
</evidence>
<evidence type="ECO:0000256" key="7">
    <source>
        <dbReference type="SAM" id="SignalP"/>
    </source>
</evidence>
<dbReference type="PROSITE" id="PS00134">
    <property type="entry name" value="TRYPSIN_HIS"/>
    <property type="match status" value="1"/>
</dbReference>
<reference evidence="9" key="2">
    <citation type="journal article" date="2017" name="Mol. Genet. Metab. Rep.">
        <title>Comparative genomic analysis of eutherian kallikrein genes.</title>
        <authorList>
            <person name="Premzl M."/>
        </authorList>
    </citation>
    <scope>NUCLEOTIDE SEQUENCE</scope>
</reference>
<dbReference type="Gene3D" id="2.40.10.10">
    <property type="entry name" value="Trypsin-like serine proteases"/>
    <property type="match status" value="2"/>
</dbReference>
<proteinExistence type="inferred from homology"/>
<dbReference type="InterPro" id="IPR001254">
    <property type="entry name" value="Trypsin_dom"/>
</dbReference>
<evidence type="ECO:0000256" key="6">
    <source>
        <dbReference type="RuleBase" id="RU363034"/>
    </source>
</evidence>
<dbReference type="InterPro" id="IPR018114">
    <property type="entry name" value="TRYPSIN_HIS"/>
</dbReference>
<keyword evidence="4 6" id="KW-0720">Serine protease</keyword>
<dbReference type="VEuPathDB" id="HostDB:ENSCPOG00000038920"/>
<dbReference type="GO" id="GO:0030141">
    <property type="term" value="C:secretory granule"/>
    <property type="evidence" value="ECO:0007669"/>
    <property type="project" value="TreeGrafter"/>
</dbReference>
<dbReference type="KEGG" id="cpoc:100717252"/>
<dbReference type="GO" id="GO:0006508">
    <property type="term" value="P:proteolysis"/>
    <property type="evidence" value="ECO:0007669"/>
    <property type="project" value="UniProtKB-KW"/>
</dbReference>
<keyword evidence="3 6" id="KW-0378">Hydrolase</keyword>
<dbReference type="GeneTree" id="ENSGT00940000162074"/>
<organism evidence="9">
    <name type="scientific">Cavia porcellus</name>
    <name type="common">Guinea pig</name>
    <dbReference type="NCBI Taxonomy" id="10141"/>
    <lineage>
        <taxon>Eukaryota</taxon>
        <taxon>Metazoa</taxon>
        <taxon>Chordata</taxon>
        <taxon>Craniata</taxon>
        <taxon>Vertebrata</taxon>
        <taxon>Euteleostomi</taxon>
        <taxon>Mammalia</taxon>
        <taxon>Eutheria</taxon>
        <taxon>Euarchontoglires</taxon>
        <taxon>Glires</taxon>
        <taxon>Rodentia</taxon>
        <taxon>Hystricomorpha</taxon>
        <taxon>Caviidae</taxon>
        <taxon>Cavia</taxon>
    </lineage>
</organism>
<dbReference type="OMA" id="IISDASC"/>
<feature type="chain" id="PRO_5015069375" evidence="7">
    <location>
        <begin position="16"/>
        <end position="255"/>
    </location>
</feature>
<dbReference type="Ensembl" id="ENSCPOT00000046302.1">
    <property type="protein sequence ID" value="ENSCPOP00000027271.1"/>
    <property type="gene ID" value="ENSCPOG00000038920.1"/>
</dbReference>
<keyword evidence="5" id="KW-1015">Disulfide bond</keyword>
<evidence type="ECO:0000256" key="4">
    <source>
        <dbReference type="ARBA" id="ARBA00022825"/>
    </source>
</evidence>
<dbReference type="AlphaFoldDB" id="A0A1R3UCK7"/>
<keyword evidence="7" id="KW-0732">Signal</keyword>
<dbReference type="GO" id="GO:0004252">
    <property type="term" value="F:serine-type endopeptidase activity"/>
    <property type="evidence" value="ECO:0007669"/>
    <property type="project" value="InterPro"/>
</dbReference>
<dbReference type="FunFam" id="2.40.10.10:FF:000010">
    <property type="entry name" value="Kallikrein related peptidase 11"/>
    <property type="match status" value="1"/>
</dbReference>
<dbReference type="PROSITE" id="PS50240">
    <property type="entry name" value="TRYPSIN_DOM"/>
    <property type="match status" value="1"/>
</dbReference>
<keyword evidence="11" id="KW-1185">Reference proteome</keyword>
<dbReference type="SUPFAM" id="SSF50494">
    <property type="entry name" value="Trypsin-like serine proteases"/>
    <property type="match status" value="1"/>
</dbReference>
<dbReference type="Pfam" id="PF00089">
    <property type="entry name" value="Trypsin"/>
    <property type="match status" value="1"/>
</dbReference>
<dbReference type="Bgee" id="ENSCPOG00000038920">
    <property type="expression patterns" value="Expressed in adrenal gland and 1 other cell type or tissue"/>
</dbReference>
<sequence>MQLLLTSSFLLIAAAQVSDKGLESEECAPHSQPWQVALYERGRFNCGASLISPHWVLTAAHCRTSFMRAHLGEHNLHKREGPEQLRLVSLAIPHPRYEARSHRHDVMLLRLARPARLTPQVRPVALPVHCPQPGEPCVVSGWGLVSGDKPGTTGSPESQVTVPDTLHCANISVISRAACDKDYPGRLMDTMVCAAAEGGGTDSCEGDSGGPLICGGALQGIVSWGDVPCDTTAKAGVYTKVCRYLQWIRETIRRN</sequence>
<evidence type="ECO:0000259" key="8">
    <source>
        <dbReference type="PROSITE" id="PS50240"/>
    </source>
</evidence>
<dbReference type="PANTHER" id="PTHR24271">
    <property type="entry name" value="KALLIKREIN-RELATED"/>
    <property type="match status" value="1"/>
</dbReference>
<evidence type="ECO:0000256" key="3">
    <source>
        <dbReference type="ARBA" id="ARBA00022801"/>
    </source>
</evidence>
<dbReference type="InterPro" id="IPR033116">
    <property type="entry name" value="TRYPSIN_SER"/>
</dbReference>
<dbReference type="InterPro" id="IPR001314">
    <property type="entry name" value="Peptidase_S1A"/>
</dbReference>
<dbReference type="SMART" id="SM00020">
    <property type="entry name" value="Tryp_SPc"/>
    <property type="match status" value="1"/>
</dbReference>
<reference evidence="9" key="3">
    <citation type="journal article" date="2019" name="Gene Rep">
        <title>Eutherian third-party data gene collections.</title>
        <authorList>
            <person name="Premzl M."/>
        </authorList>
    </citation>
    <scope>NUCLEOTIDE SEQUENCE</scope>
</reference>
<dbReference type="Proteomes" id="UP000005447">
    <property type="component" value="Unassembled WGS sequence"/>
</dbReference>
<evidence type="ECO:0000256" key="1">
    <source>
        <dbReference type="ARBA" id="ARBA00009228"/>
    </source>
</evidence>
<feature type="domain" description="Peptidase S1" evidence="8">
    <location>
        <begin position="12"/>
        <end position="253"/>
    </location>
</feature>
<reference evidence="11" key="1">
    <citation type="journal article" date="2011" name="Nature">
        <title>A high-resolution map of human evolutionary constraint using 29 mammals.</title>
        <authorList>
            <person name="Lindblad-Toh K."/>
            <person name="Garber M."/>
            <person name="Zuk O."/>
            <person name="Lin M.F."/>
            <person name="Parker B.J."/>
            <person name="Washietl S."/>
            <person name="Kheradpour P."/>
            <person name="Ernst J."/>
            <person name="Jordan G."/>
            <person name="Mauceli E."/>
            <person name="Ward L.D."/>
            <person name="Lowe C.B."/>
            <person name="Holloway A.K."/>
            <person name="Clamp M."/>
            <person name="Gnerre S."/>
            <person name="Alfoldi J."/>
            <person name="Beal K."/>
            <person name="Chang J."/>
            <person name="Clawson H."/>
            <person name="Cuff J."/>
            <person name="Di Palma F."/>
            <person name="Fitzgerald S."/>
            <person name="Flicek P."/>
            <person name="Guttman M."/>
            <person name="Hubisz M.J."/>
            <person name="Jaffe D.B."/>
            <person name="Jungreis I."/>
            <person name="Kent W.J."/>
            <person name="Kostka D."/>
            <person name="Lara M."/>
            <person name="Martins A.L."/>
            <person name="Massingham T."/>
            <person name="Moltke I."/>
            <person name="Raney B.J."/>
            <person name="Rasmussen M.D."/>
            <person name="Robinson J."/>
            <person name="Stark A."/>
            <person name="Vilella A.J."/>
            <person name="Wen J."/>
            <person name="Xie X."/>
            <person name="Zody M.C."/>
            <person name="Baldwin J."/>
            <person name="Bloom T."/>
            <person name="Chin C.W."/>
            <person name="Heiman D."/>
            <person name="Nicol R."/>
            <person name="Nusbaum C."/>
            <person name="Young S."/>
            <person name="Wilkinson J."/>
            <person name="Worley K.C."/>
            <person name="Kovar C.L."/>
            <person name="Muzny D.M."/>
            <person name="Gibbs R.A."/>
            <person name="Cree A."/>
            <person name="Dihn H.H."/>
            <person name="Fowler G."/>
            <person name="Jhangiani S."/>
            <person name="Joshi V."/>
            <person name="Lee S."/>
            <person name="Lewis L.R."/>
            <person name="Nazareth L.V."/>
            <person name="Okwuonu G."/>
            <person name="Santibanez J."/>
            <person name="Warren W.C."/>
            <person name="Mardis E.R."/>
            <person name="Weinstock G.M."/>
            <person name="Wilson R.K."/>
            <person name="Delehaunty K."/>
            <person name="Dooling D."/>
            <person name="Fronik C."/>
            <person name="Fulton L."/>
            <person name="Fulton B."/>
            <person name="Graves T."/>
            <person name="Minx P."/>
            <person name="Sodergren E."/>
            <person name="Birney E."/>
            <person name="Margulies E.H."/>
            <person name="Herrero J."/>
            <person name="Green E.D."/>
            <person name="Haussler D."/>
            <person name="Siepel A."/>
            <person name="Goldman N."/>
            <person name="Pollard K.S."/>
            <person name="Pedersen J.S."/>
            <person name="Lander E.S."/>
            <person name="Kellis M."/>
        </authorList>
    </citation>
    <scope>NUCLEOTIDE SEQUENCE [LARGE SCALE GENOMIC DNA]</scope>
    <source>
        <strain evidence="11">2N</strain>
    </source>
</reference>
<dbReference type="CDD" id="cd00190">
    <property type="entry name" value="Tryp_SPc"/>
    <property type="match status" value="1"/>
</dbReference>
<gene>
    <name evidence="9" type="primary">KLNE</name>
    <name evidence="10" type="synonym">KLK15</name>
</gene>
<evidence type="ECO:0000313" key="10">
    <source>
        <dbReference type="Ensembl" id="ENSCPOP00000027271.1"/>
    </source>
</evidence>
<dbReference type="InterPro" id="IPR009003">
    <property type="entry name" value="Peptidase_S1_PA"/>
</dbReference>
<reference evidence="10" key="4">
    <citation type="submission" date="2025-05" db="UniProtKB">
        <authorList>
            <consortium name="Ensembl"/>
        </authorList>
    </citation>
    <scope>IDENTIFICATION</scope>
    <source>
        <strain evidence="10">2N</strain>
    </source>
</reference>
<dbReference type="PRINTS" id="PR00722">
    <property type="entry name" value="CHYMOTRYPSIN"/>
</dbReference>
<name>A0A1R3UCK7_CAVPO</name>
<feature type="signal peptide" evidence="7">
    <location>
        <begin position="1"/>
        <end position="15"/>
    </location>
</feature>
<dbReference type="EMBL" id="LT631626">
    <property type="protein sequence ID" value="SFW93273.1"/>
    <property type="molecule type" value="Genomic_DNA"/>
</dbReference>
<dbReference type="STRING" id="10141.ENSCPOP00000027271"/>
<dbReference type="PROSITE" id="PS00135">
    <property type="entry name" value="TRYPSIN_SER"/>
    <property type="match status" value="1"/>
</dbReference>
<dbReference type="OrthoDB" id="10059102at2759"/>
<protein>
    <submittedName>
        <fullName evidence="9">Kallikrein E</fullName>
    </submittedName>
    <submittedName>
        <fullName evidence="10">Kallikrein related peptidase 15</fullName>
    </submittedName>
</protein>
<accession>A0A1R3UCK7</accession>
<dbReference type="PANTHER" id="PTHR24271:SF60">
    <property type="entry name" value="KALLIKREIN-15"/>
    <property type="match status" value="1"/>
</dbReference>
<evidence type="ECO:0000256" key="2">
    <source>
        <dbReference type="ARBA" id="ARBA00022670"/>
    </source>
</evidence>
<comment type="similarity">
    <text evidence="1">Belongs to the peptidase S1 family. Snake venom subfamily.</text>
</comment>
<dbReference type="EMBL" id="AAKN02046387">
    <property type="status" value="NOT_ANNOTATED_CDS"/>
    <property type="molecule type" value="Genomic_DNA"/>
</dbReference>
<dbReference type="InterPro" id="IPR043504">
    <property type="entry name" value="Peptidase_S1_PA_chymotrypsin"/>
</dbReference>
<evidence type="ECO:0000313" key="11">
    <source>
        <dbReference type="Proteomes" id="UP000005447"/>
    </source>
</evidence>